<evidence type="ECO:0000313" key="1">
    <source>
        <dbReference type="EMBL" id="KAK9693683.1"/>
    </source>
</evidence>
<organism evidence="1 2">
    <name type="scientific">Popillia japonica</name>
    <name type="common">Japanese beetle</name>
    <dbReference type="NCBI Taxonomy" id="7064"/>
    <lineage>
        <taxon>Eukaryota</taxon>
        <taxon>Metazoa</taxon>
        <taxon>Ecdysozoa</taxon>
        <taxon>Arthropoda</taxon>
        <taxon>Hexapoda</taxon>
        <taxon>Insecta</taxon>
        <taxon>Pterygota</taxon>
        <taxon>Neoptera</taxon>
        <taxon>Endopterygota</taxon>
        <taxon>Coleoptera</taxon>
        <taxon>Polyphaga</taxon>
        <taxon>Scarabaeiformia</taxon>
        <taxon>Scarabaeidae</taxon>
        <taxon>Rutelinae</taxon>
        <taxon>Popillia</taxon>
    </lineage>
</organism>
<dbReference type="EMBL" id="JASPKY010000533">
    <property type="protein sequence ID" value="KAK9693683.1"/>
    <property type="molecule type" value="Genomic_DNA"/>
</dbReference>
<keyword evidence="2" id="KW-1185">Reference proteome</keyword>
<proteinExistence type="predicted"/>
<name>A0AAW1IV60_POPJA</name>
<dbReference type="AlphaFoldDB" id="A0AAW1IV60"/>
<reference evidence="1 2" key="1">
    <citation type="journal article" date="2024" name="BMC Genomics">
        <title>De novo assembly and annotation of Popillia japonica's genome with initial clues to its potential as an invasive pest.</title>
        <authorList>
            <person name="Cucini C."/>
            <person name="Boschi S."/>
            <person name="Funari R."/>
            <person name="Cardaioli E."/>
            <person name="Iannotti N."/>
            <person name="Marturano G."/>
            <person name="Paoli F."/>
            <person name="Bruttini M."/>
            <person name="Carapelli A."/>
            <person name="Frati F."/>
            <person name="Nardi F."/>
        </authorList>
    </citation>
    <scope>NUCLEOTIDE SEQUENCE [LARGE SCALE GENOMIC DNA]</scope>
    <source>
        <strain evidence="1">DMR45628</strain>
    </source>
</reference>
<comment type="caution">
    <text evidence="1">The sequence shown here is derived from an EMBL/GenBank/DDBJ whole genome shotgun (WGS) entry which is preliminary data.</text>
</comment>
<dbReference type="Proteomes" id="UP001458880">
    <property type="component" value="Unassembled WGS sequence"/>
</dbReference>
<sequence length="72" mass="8561">MTYGAETCTETKKTKQLLRIAEYIENNYNKTRLDRLKEWNSHVDRAECHRLIRIAGDRHPPGRRFLGKNAQF</sequence>
<gene>
    <name evidence="1" type="ORF">QE152_g34027</name>
</gene>
<evidence type="ECO:0000313" key="2">
    <source>
        <dbReference type="Proteomes" id="UP001458880"/>
    </source>
</evidence>
<protein>
    <submittedName>
        <fullName evidence="1">Uncharacterized protein</fullName>
    </submittedName>
</protein>
<accession>A0AAW1IV60</accession>